<dbReference type="Pfam" id="PF00300">
    <property type="entry name" value="His_Phos_1"/>
    <property type="match status" value="1"/>
</dbReference>
<dbReference type="InterPro" id="IPR013078">
    <property type="entry name" value="His_Pase_superF_clade-1"/>
</dbReference>
<keyword evidence="3" id="KW-1185">Reference proteome</keyword>
<dbReference type="HOGENOM" id="CLU_084603_3_0_4"/>
<dbReference type="Gene3D" id="3.40.50.1240">
    <property type="entry name" value="Phosphoglycerate mutase-like"/>
    <property type="match status" value="1"/>
</dbReference>
<reference evidence="2 3" key="2">
    <citation type="journal article" date="2011" name="J. Bacteriol.">
        <title>Genomes of three methylotrophs from a single niche uncover genetic and metabolic divergence of Methylophilaceae.</title>
        <authorList>
            <person name="Lapidus A."/>
            <person name="Clum A."/>
            <person name="Labutti K."/>
            <person name="Kaluzhnaya M.G."/>
            <person name="Lim S."/>
            <person name="Beck D.A."/>
            <person name="Glavina Del Rio T."/>
            <person name="Nolan M."/>
            <person name="Mavromatis K."/>
            <person name="Huntemann M."/>
            <person name="Lucas S."/>
            <person name="Lidstrom M.E."/>
            <person name="Ivanova N."/>
            <person name="Chistoserdova L."/>
        </authorList>
    </citation>
    <scope>NUCLEOTIDE SEQUENCE [LARGE SCALE GENOMIC DNA]</scope>
    <source>
        <strain evidence="2 3">SIP3-4</strain>
    </source>
</reference>
<accession>C6XAI2</accession>
<evidence type="ECO:0000256" key="1">
    <source>
        <dbReference type="ARBA" id="ARBA00022801"/>
    </source>
</evidence>
<name>C6XAI2_METGS</name>
<dbReference type="InterPro" id="IPR051021">
    <property type="entry name" value="Mito_Ser/Thr_phosphatase"/>
</dbReference>
<dbReference type="Proteomes" id="UP000002743">
    <property type="component" value="Chromosome"/>
</dbReference>
<evidence type="ECO:0000313" key="3">
    <source>
        <dbReference type="Proteomes" id="UP000002743"/>
    </source>
</evidence>
<proteinExistence type="predicted"/>
<dbReference type="SUPFAM" id="SSF53254">
    <property type="entry name" value="Phosphoglycerate mutase-like"/>
    <property type="match status" value="1"/>
</dbReference>
<dbReference type="AlphaFoldDB" id="C6XAI2"/>
<reference evidence="3" key="1">
    <citation type="submission" date="2009-07" db="EMBL/GenBank/DDBJ databases">
        <title>Complete sequence of chromosome of Methylovorus sp. SIP3-4.</title>
        <authorList>
            <person name="Lucas S."/>
            <person name="Copeland A."/>
            <person name="Lapidus A."/>
            <person name="Glavina del Rio T."/>
            <person name="Tice H."/>
            <person name="Bruce D."/>
            <person name="Goodwin L."/>
            <person name="Pitluck S."/>
            <person name="Clum A."/>
            <person name="Larimer F."/>
            <person name="Land M."/>
            <person name="Hauser L."/>
            <person name="Kyrpides N."/>
            <person name="Mikhailova N."/>
            <person name="Kayluzhnaya M."/>
            <person name="Chistoserdova L."/>
        </authorList>
    </citation>
    <scope>NUCLEOTIDE SEQUENCE [LARGE SCALE GENOMIC DNA]</scope>
    <source>
        <strain evidence="3">SIP3-4</strain>
    </source>
</reference>
<protein>
    <submittedName>
        <fullName evidence="2">Putative phosphohistidine phosphatase, SixA</fullName>
    </submittedName>
</protein>
<gene>
    <name evidence="2" type="ordered locus">Msip34_0666</name>
</gene>
<sequence length="154" mass="16851">MIRYMDLILWRHAEADDTSPDITRALTANGKKQAAVMGEWLRQHLPPATRIIVSPATRTQQTALALGMDFTTVDALAPGAAPHDVLQAAGWPKAQGSVLVVGHQPSLGMAAALAMSGKIQYWCVKKGNIWWLSNRQRAHEDQTILRAVISPDHL</sequence>
<dbReference type="SMART" id="SM00855">
    <property type="entry name" value="PGAM"/>
    <property type="match status" value="1"/>
</dbReference>
<dbReference type="GO" id="GO:0016787">
    <property type="term" value="F:hydrolase activity"/>
    <property type="evidence" value="ECO:0007669"/>
    <property type="project" value="UniProtKB-KW"/>
</dbReference>
<dbReference type="PANTHER" id="PTHR20935:SF1">
    <property type="entry name" value="SLL1549 PROTEIN"/>
    <property type="match status" value="1"/>
</dbReference>
<dbReference type="CDD" id="cd07067">
    <property type="entry name" value="HP_PGM_like"/>
    <property type="match status" value="1"/>
</dbReference>
<dbReference type="STRING" id="582744.Msip34_0666"/>
<evidence type="ECO:0000313" key="2">
    <source>
        <dbReference type="EMBL" id="ACT49914.1"/>
    </source>
</evidence>
<dbReference type="EMBL" id="CP001674">
    <property type="protein sequence ID" value="ACT49914.1"/>
    <property type="molecule type" value="Genomic_DNA"/>
</dbReference>
<dbReference type="KEGG" id="mei:Msip34_0666"/>
<keyword evidence="1" id="KW-0378">Hydrolase</keyword>
<dbReference type="eggNOG" id="COG2062">
    <property type="taxonomic scope" value="Bacteria"/>
</dbReference>
<organism evidence="2 3">
    <name type="scientific">Methylovorus glucosotrophus (strain SIP3-4)</name>
    <dbReference type="NCBI Taxonomy" id="582744"/>
    <lineage>
        <taxon>Bacteria</taxon>
        <taxon>Pseudomonadati</taxon>
        <taxon>Pseudomonadota</taxon>
        <taxon>Betaproteobacteria</taxon>
        <taxon>Nitrosomonadales</taxon>
        <taxon>Methylophilaceae</taxon>
        <taxon>Methylovorus</taxon>
    </lineage>
</organism>
<dbReference type="PANTHER" id="PTHR20935">
    <property type="entry name" value="PHOSPHOGLYCERATE MUTASE-RELATED"/>
    <property type="match status" value="1"/>
</dbReference>
<dbReference type="InterPro" id="IPR029033">
    <property type="entry name" value="His_PPase_superfam"/>
</dbReference>